<feature type="signal peptide" evidence="3">
    <location>
        <begin position="1"/>
        <end position="21"/>
    </location>
</feature>
<comment type="caution">
    <text evidence="4">The sequence shown here is derived from an EMBL/GenBank/DDBJ whole genome shotgun (WGS) entry which is preliminary data.</text>
</comment>
<feature type="compositionally biased region" description="Polar residues" evidence="1">
    <location>
        <begin position="241"/>
        <end position="250"/>
    </location>
</feature>
<evidence type="ECO:0000313" key="4">
    <source>
        <dbReference type="EMBL" id="KAG7315210.1"/>
    </source>
</evidence>
<keyword evidence="2" id="KW-0812">Transmembrane</keyword>
<gene>
    <name evidence="4" type="ORF">KOW79_021298</name>
</gene>
<protein>
    <submittedName>
        <fullName evidence="4">Uncharacterized protein</fullName>
    </submittedName>
</protein>
<feature type="chain" id="PRO_5039103580" evidence="3">
    <location>
        <begin position="22"/>
        <end position="358"/>
    </location>
</feature>
<evidence type="ECO:0000256" key="1">
    <source>
        <dbReference type="SAM" id="MobiDB-lite"/>
    </source>
</evidence>
<proteinExistence type="predicted"/>
<evidence type="ECO:0000256" key="3">
    <source>
        <dbReference type="SAM" id="SignalP"/>
    </source>
</evidence>
<feature type="transmembrane region" description="Helical" evidence="2">
    <location>
        <begin position="266"/>
        <end position="289"/>
    </location>
</feature>
<keyword evidence="3" id="KW-0732">Signal</keyword>
<evidence type="ECO:0000256" key="2">
    <source>
        <dbReference type="SAM" id="Phobius"/>
    </source>
</evidence>
<organism evidence="4 5">
    <name type="scientific">Hemibagrus wyckioides</name>
    <dbReference type="NCBI Taxonomy" id="337641"/>
    <lineage>
        <taxon>Eukaryota</taxon>
        <taxon>Metazoa</taxon>
        <taxon>Chordata</taxon>
        <taxon>Craniata</taxon>
        <taxon>Vertebrata</taxon>
        <taxon>Euteleostomi</taxon>
        <taxon>Actinopterygii</taxon>
        <taxon>Neopterygii</taxon>
        <taxon>Teleostei</taxon>
        <taxon>Ostariophysi</taxon>
        <taxon>Siluriformes</taxon>
        <taxon>Bagridae</taxon>
        <taxon>Hemibagrus</taxon>
    </lineage>
</organism>
<keyword evidence="2" id="KW-0472">Membrane</keyword>
<evidence type="ECO:0000313" key="5">
    <source>
        <dbReference type="Proteomes" id="UP000824219"/>
    </source>
</evidence>
<dbReference type="EMBL" id="JAHKSW010000027">
    <property type="protein sequence ID" value="KAG7315210.1"/>
    <property type="molecule type" value="Genomic_DNA"/>
</dbReference>
<keyword evidence="5" id="KW-1185">Reference proteome</keyword>
<accession>A0A9D3N648</accession>
<dbReference type="Proteomes" id="UP000824219">
    <property type="component" value="Linkage Group LG27"/>
</dbReference>
<name>A0A9D3N648_9TELE</name>
<feature type="region of interest" description="Disordered" evidence="1">
    <location>
        <begin position="234"/>
        <end position="258"/>
    </location>
</feature>
<dbReference type="AlphaFoldDB" id="A0A9D3N648"/>
<reference evidence="4 5" key="1">
    <citation type="submission" date="2021-06" db="EMBL/GenBank/DDBJ databases">
        <title>Chromosome-level genome assembly of the red-tail catfish (Hemibagrus wyckioides).</title>
        <authorList>
            <person name="Shao F."/>
        </authorList>
    </citation>
    <scope>NUCLEOTIDE SEQUENCE [LARGE SCALE GENOMIC DNA]</scope>
    <source>
        <strain evidence="4">EC202008001</strain>
        <tissue evidence="4">Blood</tissue>
    </source>
</reference>
<sequence>MHTILLLVVTSGLVLLQTTQGLTANVDPDTDFIEEAMADGFIVGTKEPYKAEKTQDKNNGIMHDSLNPEANLSHFLKNSVPTETIAKNPEAITELTSENTKELPTNESATILITAGSIQITTLSPDENAEGSGIFPEWVLEKSSLNGLSMNMDGSGDSGMFLEILDETQDKDLQFTTTVRNSPDLKISTISTEENGESGMEPDASTSDWMTTTPAVILNEDVINNVEKPVEKSALNPAVEVSQSKPPQSEESAHEPNAQVKDGIPGWLLILALCLTVGAVICVFVGIGTKDMWYGPSKRCFNINSTESKKHEEYDKAATLPLSEKEMVALMSSQKSERNETDYSIINLEELPEKEYLM</sequence>
<keyword evidence="2" id="KW-1133">Transmembrane helix</keyword>
<dbReference type="OrthoDB" id="8952307at2759"/>